<gene>
    <name evidence="1" type="ORF">GWK17_21830</name>
</gene>
<dbReference type="Proteomes" id="UP000587942">
    <property type="component" value="Unassembled WGS sequence"/>
</dbReference>
<proteinExistence type="predicted"/>
<accession>A0A846TMS5</accession>
<name>A0A846TMS5_9BACI</name>
<reference evidence="1 2" key="1">
    <citation type="submission" date="2020-03" db="EMBL/GenBank/DDBJ databases">
        <authorList>
            <person name="Sun Q."/>
        </authorList>
    </citation>
    <scope>NUCLEOTIDE SEQUENCE [LARGE SCALE GENOMIC DNA]</scope>
    <source>
        <strain evidence="1 2">KACC 21451</strain>
    </source>
</reference>
<dbReference type="Pfam" id="PF00514">
    <property type="entry name" value="Arm"/>
    <property type="match status" value="1"/>
</dbReference>
<dbReference type="AlphaFoldDB" id="A0A846TMS5"/>
<organism evidence="1 2">
    <name type="scientific">Mesobacillus selenatarsenatis</name>
    <dbReference type="NCBI Taxonomy" id="388741"/>
    <lineage>
        <taxon>Bacteria</taxon>
        <taxon>Bacillati</taxon>
        <taxon>Bacillota</taxon>
        <taxon>Bacilli</taxon>
        <taxon>Bacillales</taxon>
        <taxon>Bacillaceae</taxon>
        <taxon>Mesobacillus</taxon>
    </lineage>
</organism>
<evidence type="ECO:0000313" key="2">
    <source>
        <dbReference type="Proteomes" id="UP000587942"/>
    </source>
</evidence>
<protein>
    <submittedName>
        <fullName evidence="1">Uncharacterized protein</fullName>
    </submittedName>
</protein>
<comment type="caution">
    <text evidence="1">The sequence shown here is derived from an EMBL/GenBank/DDBJ whole genome shotgun (WGS) entry which is preliminary data.</text>
</comment>
<evidence type="ECO:0000313" key="1">
    <source>
        <dbReference type="EMBL" id="NKE08079.1"/>
    </source>
</evidence>
<dbReference type="InterPro" id="IPR000225">
    <property type="entry name" value="Armadillo"/>
</dbReference>
<sequence>MIPCLIRCISSRDDSLQMACCWIIRQTAFE</sequence>
<dbReference type="EMBL" id="JAAVUM010000026">
    <property type="protein sequence ID" value="NKE08079.1"/>
    <property type="molecule type" value="Genomic_DNA"/>
</dbReference>